<gene>
    <name evidence="1" type="ORF">L2E82_06977</name>
</gene>
<accession>A0ACB9G5F8</accession>
<keyword evidence="2" id="KW-1185">Reference proteome</keyword>
<reference evidence="1 2" key="2">
    <citation type="journal article" date="2022" name="Mol. Ecol. Resour.">
        <title>The genomes of chicory, endive, great burdock and yacon provide insights into Asteraceae paleo-polyploidization history and plant inulin production.</title>
        <authorList>
            <person name="Fan W."/>
            <person name="Wang S."/>
            <person name="Wang H."/>
            <person name="Wang A."/>
            <person name="Jiang F."/>
            <person name="Liu H."/>
            <person name="Zhao H."/>
            <person name="Xu D."/>
            <person name="Zhang Y."/>
        </authorList>
    </citation>
    <scope>NUCLEOTIDE SEQUENCE [LARGE SCALE GENOMIC DNA]</scope>
    <source>
        <strain evidence="2">cv. Punajuju</strain>
        <tissue evidence="1">Leaves</tissue>
    </source>
</reference>
<evidence type="ECO:0000313" key="2">
    <source>
        <dbReference type="Proteomes" id="UP001055811"/>
    </source>
</evidence>
<protein>
    <submittedName>
        <fullName evidence="1">Uncharacterized protein</fullName>
    </submittedName>
</protein>
<evidence type="ECO:0000313" key="1">
    <source>
        <dbReference type="EMBL" id="KAI3778017.1"/>
    </source>
</evidence>
<dbReference type="EMBL" id="CM042010">
    <property type="protein sequence ID" value="KAI3778017.1"/>
    <property type="molecule type" value="Genomic_DNA"/>
</dbReference>
<proteinExistence type="predicted"/>
<sequence>MAHGLSGLVYIDLTHSSVLVYHRLTAYLVNRISLASKSNLENVPNFNRRFYGFCPIPCRAQCKGRVAPVAVPGSEVRFCA</sequence>
<name>A0ACB9G5F8_CICIN</name>
<dbReference type="Proteomes" id="UP001055811">
    <property type="component" value="Linkage Group LG02"/>
</dbReference>
<reference evidence="2" key="1">
    <citation type="journal article" date="2022" name="Mol. Ecol. Resour.">
        <title>The genomes of chicory, endive, great burdock and yacon provide insights into Asteraceae palaeo-polyploidization history and plant inulin production.</title>
        <authorList>
            <person name="Fan W."/>
            <person name="Wang S."/>
            <person name="Wang H."/>
            <person name="Wang A."/>
            <person name="Jiang F."/>
            <person name="Liu H."/>
            <person name="Zhao H."/>
            <person name="Xu D."/>
            <person name="Zhang Y."/>
        </authorList>
    </citation>
    <scope>NUCLEOTIDE SEQUENCE [LARGE SCALE GENOMIC DNA]</scope>
    <source>
        <strain evidence="2">cv. Punajuju</strain>
    </source>
</reference>
<comment type="caution">
    <text evidence="1">The sequence shown here is derived from an EMBL/GenBank/DDBJ whole genome shotgun (WGS) entry which is preliminary data.</text>
</comment>
<organism evidence="1 2">
    <name type="scientific">Cichorium intybus</name>
    <name type="common">Chicory</name>
    <dbReference type="NCBI Taxonomy" id="13427"/>
    <lineage>
        <taxon>Eukaryota</taxon>
        <taxon>Viridiplantae</taxon>
        <taxon>Streptophyta</taxon>
        <taxon>Embryophyta</taxon>
        <taxon>Tracheophyta</taxon>
        <taxon>Spermatophyta</taxon>
        <taxon>Magnoliopsida</taxon>
        <taxon>eudicotyledons</taxon>
        <taxon>Gunneridae</taxon>
        <taxon>Pentapetalae</taxon>
        <taxon>asterids</taxon>
        <taxon>campanulids</taxon>
        <taxon>Asterales</taxon>
        <taxon>Asteraceae</taxon>
        <taxon>Cichorioideae</taxon>
        <taxon>Cichorieae</taxon>
        <taxon>Cichoriinae</taxon>
        <taxon>Cichorium</taxon>
    </lineage>
</organism>